<evidence type="ECO:0000313" key="2">
    <source>
        <dbReference type="EMBL" id="HHI89000.1"/>
    </source>
</evidence>
<organism evidence="2">
    <name type="scientific">Hellea balneolensis</name>
    <dbReference type="NCBI Taxonomy" id="287478"/>
    <lineage>
        <taxon>Bacteria</taxon>
        <taxon>Pseudomonadati</taxon>
        <taxon>Pseudomonadota</taxon>
        <taxon>Alphaproteobacteria</taxon>
        <taxon>Maricaulales</taxon>
        <taxon>Robiginitomaculaceae</taxon>
        <taxon>Hellea</taxon>
    </lineage>
</organism>
<proteinExistence type="predicted"/>
<dbReference type="CDD" id="cd20303">
    <property type="entry name" value="cupin_ChrR_1"/>
    <property type="match status" value="1"/>
</dbReference>
<reference evidence="2" key="1">
    <citation type="journal article" date="2020" name="mSystems">
        <title>Genome- and Community-Level Interaction Insights into Carbon Utilization and Element Cycling Functions of Hydrothermarchaeota in Hydrothermal Sediment.</title>
        <authorList>
            <person name="Zhou Z."/>
            <person name="Liu Y."/>
            <person name="Xu W."/>
            <person name="Pan J."/>
            <person name="Luo Z.H."/>
            <person name="Li M."/>
        </authorList>
    </citation>
    <scope>NUCLEOTIDE SEQUENCE [LARGE SCALE GENOMIC DNA]</scope>
    <source>
        <strain evidence="2">HyVt-538</strain>
    </source>
</reference>
<sequence>MKLVNMKEHNINYDCPPPCTINADLRYPASARTPDLCRVLTGEMGIERQYFERNLTEDVKRASYIEHMRAGARAEPHSHAGGEEILVLSGTFSDESGTYSEGFYLRCPPGSSHTHLARTDCTLLVKQGQFARFDRKSVRLDTSCANAAWEDGPHGIKTLRLHKSLYEHVALALWPAGLKLDPTRFVGGLELYVLSGRFVDEFGDHKAGDWLRIPAGHEHRPRAIEPTKLYIKTGHLPASTKGLRPEPDGRA</sequence>
<protein>
    <submittedName>
        <fullName evidence="2">Cupin</fullName>
    </submittedName>
</protein>
<feature type="domain" description="ChrR-like cupin" evidence="1">
    <location>
        <begin position="42"/>
        <end position="131"/>
    </location>
</feature>
<dbReference type="AlphaFoldDB" id="A0A7V5NXJ7"/>
<dbReference type="InterPro" id="IPR011051">
    <property type="entry name" value="RmlC_Cupin_sf"/>
</dbReference>
<dbReference type="Proteomes" id="UP000885806">
    <property type="component" value="Unassembled WGS sequence"/>
</dbReference>
<feature type="domain" description="ChrR-like cupin" evidence="1">
    <location>
        <begin position="144"/>
        <end position="236"/>
    </location>
</feature>
<accession>A0A7V5NXJ7</accession>
<dbReference type="InterPro" id="IPR025979">
    <property type="entry name" value="ChrR-like_cupin_dom"/>
</dbReference>
<dbReference type="Gene3D" id="2.60.120.10">
    <property type="entry name" value="Jelly Rolls"/>
    <property type="match status" value="1"/>
</dbReference>
<dbReference type="EMBL" id="DROP01000236">
    <property type="protein sequence ID" value="HHI89000.1"/>
    <property type="molecule type" value="Genomic_DNA"/>
</dbReference>
<gene>
    <name evidence="2" type="ORF">ENK01_03515</name>
</gene>
<name>A0A7V5NXJ7_9PROT</name>
<dbReference type="SUPFAM" id="SSF51182">
    <property type="entry name" value="RmlC-like cupins"/>
    <property type="match status" value="2"/>
</dbReference>
<comment type="caution">
    <text evidence="2">The sequence shown here is derived from an EMBL/GenBank/DDBJ whole genome shotgun (WGS) entry which is preliminary data.</text>
</comment>
<dbReference type="InterPro" id="IPR014710">
    <property type="entry name" value="RmlC-like_jellyroll"/>
</dbReference>
<dbReference type="Pfam" id="PF12973">
    <property type="entry name" value="Cupin_7"/>
    <property type="match status" value="2"/>
</dbReference>
<evidence type="ECO:0000259" key="1">
    <source>
        <dbReference type="Pfam" id="PF12973"/>
    </source>
</evidence>